<dbReference type="InterPro" id="IPR009057">
    <property type="entry name" value="Homeodomain-like_sf"/>
</dbReference>
<feature type="domain" description="HTH myb-type" evidence="8">
    <location>
        <begin position="235"/>
        <end position="290"/>
    </location>
</feature>
<dbReference type="GO" id="GO:0019185">
    <property type="term" value="C:snRNA-activating protein complex"/>
    <property type="evidence" value="ECO:0007669"/>
    <property type="project" value="TreeGrafter"/>
</dbReference>
<dbReference type="Pfam" id="PF13921">
    <property type="entry name" value="Myb_DNA-bind_6"/>
    <property type="match status" value="1"/>
</dbReference>
<dbReference type="Proteomes" id="UP000494165">
    <property type="component" value="Unassembled WGS sequence"/>
</dbReference>
<name>A0A8S1CSK6_9INSE</name>
<dbReference type="InterPro" id="IPR051575">
    <property type="entry name" value="Myb-like_DNA-bd"/>
</dbReference>
<dbReference type="GO" id="GO:0000978">
    <property type="term" value="F:RNA polymerase II cis-regulatory region sequence-specific DNA binding"/>
    <property type="evidence" value="ECO:0007669"/>
    <property type="project" value="TreeGrafter"/>
</dbReference>
<evidence type="ECO:0000256" key="4">
    <source>
        <dbReference type="ARBA" id="ARBA00023163"/>
    </source>
</evidence>
<feature type="region of interest" description="Disordered" evidence="6">
    <location>
        <begin position="758"/>
        <end position="786"/>
    </location>
</feature>
<evidence type="ECO:0000259" key="7">
    <source>
        <dbReference type="PROSITE" id="PS50090"/>
    </source>
</evidence>
<evidence type="ECO:0000256" key="3">
    <source>
        <dbReference type="ARBA" id="ARBA00023125"/>
    </source>
</evidence>
<dbReference type="GO" id="GO:0005634">
    <property type="term" value="C:nucleus"/>
    <property type="evidence" value="ECO:0007669"/>
    <property type="project" value="UniProtKB-SubCell"/>
</dbReference>
<dbReference type="Gene3D" id="1.10.10.60">
    <property type="entry name" value="Homeodomain-like"/>
    <property type="match status" value="3"/>
</dbReference>
<keyword evidence="5" id="KW-0539">Nucleus</keyword>
<feature type="domain" description="Myb-like" evidence="7">
    <location>
        <begin position="290"/>
        <end position="339"/>
    </location>
</feature>
<evidence type="ECO:0000256" key="2">
    <source>
        <dbReference type="ARBA" id="ARBA00023015"/>
    </source>
</evidence>
<sequence>MEANNEQSAVEKRLSIAELEMKLRENVNYQSCIDELLETFGRMHVAARESKNSSKKMAVALKFKFDAAAAEQLEIRDPSNAVYKSVKQFGAPYFKDSQGFAPCKNEDEAKMEKLGFLDIACLNQPVKWQHWEMKLLDETVRKVALGVLRRPLVAKRATLLDQQKTQKNANMSTALVDLLISELNKKIFELSGEALFETLNSPGTEHDWSRISVTEFESQRSPLELQAMWRQCLVPTLLRKPWSKEETDHLREVACRNNFENWTVISAGLGGRRSMYQCFLHYQSVLNRFRDGWTDADDKKLKASVKALKHDKFVPWDKVAEQLPGKSVTQIVKRWTQHLDPRIKSGGFTERDDMILTAARSQKMTFRQITALLPGRTESQLRIRYTRLECFKPSVPWIPEDDQKLLALVKQFKGSKDLWAIICEYFPERDRQQLKGRYKRLQNDCAGVKNTLPRKGKKSIWTLNKRRTTPIFNARNVIKFASNAQNAGKVGRKGRKKDALDLEFDQVFRSHYAQPKGRKRKYHPNSADPESVVEGRRLAEMFGVHLNWGREHNLVKAASSDPDFHGVLNVYRQLKMMHREEGWNPASNQVAQLTPPNICTLIGLRTLLLEERNILAMTLQGQTEVPTYLKGIVERADLNWEDVGNNDGGVHLNNDTLPPSSDQHISPALAISLFKQRFFSLFIWPSLMSQLAPSLDYKKELFEGERMACASSDEEGEAVENLFLDFDTDEEAKKLEESSEEDQKKQLMERWLEYREQKINQPDEERNEVPSVLQKKRRLPKKRGRKKLDVDDWLQSHIRNNLDSW</sequence>
<dbReference type="OrthoDB" id="2143914at2759"/>
<dbReference type="CDD" id="cd00167">
    <property type="entry name" value="SANT"/>
    <property type="match status" value="3"/>
</dbReference>
<keyword evidence="2" id="KW-0805">Transcription regulation</keyword>
<dbReference type="AlphaFoldDB" id="A0A8S1CSK6"/>
<feature type="compositionally biased region" description="Basic residues" evidence="6">
    <location>
        <begin position="774"/>
        <end position="786"/>
    </location>
</feature>
<dbReference type="GO" id="GO:0042796">
    <property type="term" value="P:snRNA transcription by RNA polymerase III"/>
    <property type="evidence" value="ECO:0007669"/>
    <property type="project" value="TreeGrafter"/>
</dbReference>
<dbReference type="InterPro" id="IPR001005">
    <property type="entry name" value="SANT/Myb"/>
</dbReference>
<keyword evidence="10" id="KW-1185">Reference proteome</keyword>
<protein>
    <recommendedName>
        <fullName evidence="11">snRNA-activating protein complex subunit 4</fullName>
    </recommendedName>
</protein>
<dbReference type="PROSITE" id="PS51294">
    <property type="entry name" value="HTH_MYB"/>
    <property type="match status" value="2"/>
</dbReference>
<dbReference type="PANTHER" id="PTHR46621">
    <property type="entry name" value="SNRNA-ACTIVATING PROTEIN COMPLEX SUBUNIT 4"/>
    <property type="match status" value="1"/>
</dbReference>
<feature type="compositionally biased region" description="Basic and acidic residues" evidence="6">
    <location>
        <begin position="758"/>
        <end position="768"/>
    </location>
</feature>
<evidence type="ECO:0000256" key="6">
    <source>
        <dbReference type="SAM" id="MobiDB-lite"/>
    </source>
</evidence>
<comment type="caution">
    <text evidence="9">The sequence shown here is derived from an EMBL/GenBank/DDBJ whole genome shotgun (WGS) entry which is preliminary data.</text>
</comment>
<proteinExistence type="predicted"/>
<gene>
    <name evidence="9" type="ORF">CLODIP_2_CD15175</name>
</gene>
<evidence type="ECO:0000256" key="1">
    <source>
        <dbReference type="ARBA" id="ARBA00004123"/>
    </source>
</evidence>
<organism evidence="9 10">
    <name type="scientific">Cloeon dipterum</name>
    <dbReference type="NCBI Taxonomy" id="197152"/>
    <lineage>
        <taxon>Eukaryota</taxon>
        <taxon>Metazoa</taxon>
        <taxon>Ecdysozoa</taxon>
        <taxon>Arthropoda</taxon>
        <taxon>Hexapoda</taxon>
        <taxon>Insecta</taxon>
        <taxon>Pterygota</taxon>
        <taxon>Palaeoptera</taxon>
        <taxon>Ephemeroptera</taxon>
        <taxon>Pisciforma</taxon>
        <taxon>Baetidae</taxon>
        <taxon>Cloeon</taxon>
    </lineage>
</organism>
<dbReference type="Pfam" id="PF00249">
    <property type="entry name" value="Myb_DNA-binding"/>
    <property type="match status" value="2"/>
</dbReference>
<feature type="domain" description="HTH myb-type" evidence="8">
    <location>
        <begin position="293"/>
        <end position="343"/>
    </location>
</feature>
<evidence type="ECO:0000256" key="5">
    <source>
        <dbReference type="ARBA" id="ARBA00023242"/>
    </source>
</evidence>
<dbReference type="GO" id="GO:0001006">
    <property type="term" value="F:RNA polymerase III type 3 promoter sequence-specific DNA binding"/>
    <property type="evidence" value="ECO:0007669"/>
    <property type="project" value="TreeGrafter"/>
</dbReference>
<evidence type="ECO:0000259" key="8">
    <source>
        <dbReference type="PROSITE" id="PS51294"/>
    </source>
</evidence>
<evidence type="ECO:0000313" key="10">
    <source>
        <dbReference type="Proteomes" id="UP000494165"/>
    </source>
</evidence>
<dbReference type="EMBL" id="CADEPI010000086">
    <property type="protein sequence ID" value="CAB3373536.1"/>
    <property type="molecule type" value="Genomic_DNA"/>
</dbReference>
<keyword evidence="4" id="KW-0804">Transcription</keyword>
<reference evidence="9 10" key="1">
    <citation type="submission" date="2020-04" db="EMBL/GenBank/DDBJ databases">
        <authorList>
            <person name="Alioto T."/>
            <person name="Alioto T."/>
            <person name="Gomez Garrido J."/>
        </authorList>
    </citation>
    <scope>NUCLEOTIDE SEQUENCE [LARGE SCALE GENOMIC DNA]</scope>
</reference>
<dbReference type="InterPro" id="IPR017930">
    <property type="entry name" value="Myb_dom"/>
</dbReference>
<comment type="subcellular location">
    <subcellularLocation>
        <location evidence="1">Nucleus</location>
    </subcellularLocation>
</comment>
<dbReference type="SUPFAM" id="SSF46689">
    <property type="entry name" value="Homeodomain-like"/>
    <property type="match status" value="3"/>
</dbReference>
<evidence type="ECO:0000313" key="9">
    <source>
        <dbReference type="EMBL" id="CAB3373536.1"/>
    </source>
</evidence>
<feature type="domain" description="Myb-like" evidence="7">
    <location>
        <begin position="234"/>
        <end position="286"/>
    </location>
</feature>
<dbReference type="PANTHER" id="PTHR46621:SF1">
    <property type="entry name" value="SNRNA-ACTIVATING PROTEIN COMPLEX SUBUNIT 4"/>
    <property type="match status" value="1"/>
</dbReference>
<dbReference type="GO" id="GO:0042795">
    <property type="term" value="P:snRNA transcription by RNA polymerase II"/>
    <property type="evidence" value="ECO:0007669"/>
    <property type="project" value="TreeGrafter"/>
</dbReference>
<keyword evidence="3" id="KW-0238">DNA-binding</keyword>
<dbReference type="PROSITE" id="PS50090">
    <property type="entry name" value="MYB_LIKE"/>
    <property type="match status" value="3"/>
</dbReference>
<accession>A0A8S1CSK6</accession>
<dbReference type="SMART" id="SM00717">
    <property type="entry name" value="SANT"/>
    <property type="match status" value="4"/>
</dbReference>
<feature type="domain" description="Myb-like" evidence="7">
    <location>
        <begin position="396"/>
        <end position="442"/>
    </location>
</feature>
<evidence type="ECO:0008006" key="11">
    <source>
        <dbReference type="Google" id="ProtNLM"/>
    </source>
</evidence>